<evidence type="ECO:0000256" key="1">
    <source>
        <dbReference type="ARBA" id="ARBA00010458"/>
    </source>
</evidence>
<reference evidence="5 6" key="1">
    <citation type="submission" date="2019-07" db="EMBL/GenBank/DDBJ databases">
        <title>Whole genome shotgun sequence of Lactobacillus rapi NBRC 109618.</title>
        <authorList>
            <person name="Hosoyama A."/>
            <person name="Uohara A."/>
            <person name="Ohji S."/>
            <person name="Ichikawa N."/>
        </authorList>
    </citation>
    <scope>NUCLEOTIDE SEQUENCE [LARGE SCALE GENOMIC DNA]</scope>
    <source>
        <strain evidence="5 6">NBRC 109618</strain>
    </source>
</reference>
<comment type="caution">
    <text evidence="5">The sequence shown here is derived from an EMBL/GenBank/DDBJ whole genome shotgun (WGS) entry which is preliminary data.</text>
</comment>
<sequence length="171" mass="18753">MEAIFIEKITCAATYAIHESYIFPADLNNGGIQFGGKTLEILDANAGLAAAKFIPADLDFVTAGYDHVQFVSPATPEDILKCTSYVTGADKRSVEVFTKFSTFNKQTRAVRPAFIAFCTLIVMADPQQIQFPKLVPESAEEKFICGGFQDRLASRHTELAANQTILKHLSN</sequence>
<gene>
    <name evidence="5" type="ORF">LRA02_15070</name>
</gene>
<dbReference type="PANTHER" id="PTHR11049">
    <property type="entry name" value="ACYL COENZYME A THIOESTER HYDROLASE"/>
    <property type="match status" value="1"/>
</dbReference>
<dbReference type="STRING" id="1423795.FD12_GL001089"/>
<dbReference type="Pfam" id="PF03061">
    <property type="entry name" value="4HBT"/>
    <property type="match status" value="1"/>
</dbReference>
<dbReference type="InterPro" id="IPR033120">
    <property type="entry name" value="HOTDOG_ACOT"/>
</dbReference>
<name>A0A512PN76_9LACO</name>
<dbReference type="PANTHER" id="PTHR11049:SF24">
    <property type="entry name" value="CYTOSOLIC ACYL COENZYME A THIOESTER HYDROLASE"/>
    <property type="match status" value="1"/>
</dbReference>
<evidence type="ECO:0000256" key="3">
    <source>
        <dbReference type="PROSITE-ProRule" id="PRU01106"/>
    </source>
</evidence>
<accession>A0A512PN76</accession>
<comment type="similarity">
    <text evidence="1">Belongs to the acyl coenzyme A hydrolase family.</text>
</comment>
<evidence type="ECO:0000313" key="5">
    <source>
        <dbReference type="EMBL" id="GEP72639.1"/>
    </source>
</evidence>
<dbReference type="OrthoDB" id="9791628at2"/>
<dbReference type="EMBL" id="BKAM01000026">
    <property type="protein sequence ID" value="GEP72639.1"/>
    <property type="molecule type" value="Genomic_DNA"/>
</dbReference>
<dbReference type="InterPro" id="IPR040170">
    <property type="entry name" value="Cytosol_ACT"/>
</dbReference>
<dbReference type="SUPFAM" id="SSF54637">
    <property type="entry name" value="Thioesterase/thiol ester dehydrase-isomerase"/>
    <property type="match status" value="1"/>
</dbReference>
<organism evidence="5 6">
    <name type="scientific">Lentilactobacillus rapi</name>
    <dbReference type="NCBI Taxonomy" id="481723"/>
    <lineage>
        <taxon>Bacteria</taxon>
        <taxon>Bacillati</taxon>
        <taxon>Bacillota</taxon>
        <taxon>Bacilli</taxon>
        <taxon>Lactobacillales</taxon>
        <taxon>Lactobacillaceae</taxon>
        <taxon>Lentilactobacillus</taxon>
    </lineage>
</organism>
<evidence type="ECO:0000259" key="4">
    <source>
        <dbReference type="PROSITE" id="PS51770"/>
    </source>
</evidence>
<dbReference type="RefSeq" id="WP_082622137.1">
    <property type="nucleotide sequence ID" value="NZ_BKAM01000026.1"/>
</dbReference>
<feature type="domain" description="HotDog ACOT-type" evidence="4">
    <location>
        <begin position="12"/>
        <end position="126"/>
    </location>
</feature>
<dbReference type="GO" id="GO:0006637">
    <property type="term" value="P:acyl-CoA metabolic process"/>
    <property type="evidence" value="ECO:0007669"/>
    <property type="project" value="TreeGrafter"/>
</dbReference>
<dbReference type="GO" id="GO:0052816">
    <property type="term" value="F:long-chain fatty acyl-CoA hydrolase activity"/>
    <property type="evidence" value="ECO:0007669"/>
    <property type="project" value="TreeGrafter"/>
</dbReference>
<keyword evidence="2 3" id="KW-0378">Hydrolase</keyword>
<dbReference type="GO" id="GO:0009062">
    <property type="term" value="P:fatty acid catabolic process"/>
    <property type="evidence" value="ECO:0007669"/>
    <property type="project" value="TreeGrafter"/>
</dbReference>
<dbReference type="PROSITE" id="PS51770">
    <property type="entry name" value="HOTDOG_ACOT"/>
    <property type="match status" value="1"/>
</dbReference>
<protein>
    <submittedName>
        <fullName evidence="5">Acyl-CoA thioesterase</fullName>
    </submittedName>
</protein>
<proteinExistence type="inferred from homology"/>
<dbReference type="Gene3D" id="3.10.129.10">
    <property type="entry name" value="Hotdog Thioesterase"/>
    <property type="match status" value="1"/>
</dbReference>
<dbReference type="AlphaFoldDB" id="A0A512PN76"/>
<dbReference type="GO" id="GO:0005829">
    <property type="term" value="C:cytosol"/>
    <property type="evidence" value="ECO:0007669"/>
    <property type="project" value="TreeGrafter"/>
</dbReference>
<dbReference type="InterPro" id="IPR029069">
    <property type="entry name" value="HotDog_dom_sf"/>
</dbReference>
<evidence type="ECO:0000256" key="2">
    <source>
        <dbReference type="ARBA" id="ARBA00022801"/>
    </source>
</evidence>
<dbReference type="Proteomes" id="UP000321569">
    <property type="component" value="Unassembled WGS sequence"/>
</dbReference>
<dbReference type="InterPro" id="IPR006683">
    <property type="entry name" value="Thioestr_dom"/>
</dbReference>
<evidence type="ECO:0000313" key="6">
    <source>
        <dbReference type="Proteomes" id="UP000321569"/>
    </source>
</evidence>